<dbReference type="PANTHER" id="PTHR24148:SF73">
    <property type="entry name" value="HET DOMAIN PROTEIN (AFU_ORTHOLOGUE AFUA_8G01020)"/>
    <property type="match status" value="1"/>
</dbReference>
<evidence type="ECO:0000259" key="2">
    <source>
        <dbReference type="Pfam" id="PF06985"/>
    </source>
</evidence>
<dbReference type="EMBL" id="KZ613803">
    <property type="protein sequence ID" value="PMD59859.1"/>
    <property type="molecule type" value="Genomic_DNA"/>
</dbReference>
<dbReference type="Pfam" id="PF26639">
    <property type="entry name" value="Het-6_barrel"/>
    <property type="match status" value="1"/>
</dbReference>
<protein>
    <submittedName>
        <fullName evidence="3">HET-domain-containing protein</fullName>
    </submittedName>
</protein>
<dbReference type="GeneID" id="36580609"/>
<name>A0A2J6TA19_9HELO</name>
<feature type="domain" description="Heterokaryon incompatibility" evidence="2">
    <location>
        <begin position="91"/>
        <end position="186"/>
    </location>
</feature>
<dbReference type="OrthoDB" id="194358at2759"/>
<dbReference type="Proteomes" id="UP000235371">
    <property type="component" value="Unassembled WGS sequence"/>
</dbReference>
<evidence type="ECO:0000313" key="4">
    <source>
        <dbReference type="Proteomes" id="UP000235371"/>
    </source>
</evidence>
<gene>
    <name evidence="3" type="ORF">K444DRAFT_401767</name>
</gene>
<dbReference type="RefSeq" id="XP_024736763.1">
    <property type="nucleotide sequence ID" value="XM_024872529.1"/>
</dbReference>
<dbReference type="Pfam" id="PF06985">
    <property type="entry name" value="HET"/>
    <property type="match status" value="1"/>
</dbReference>
<dbReference type="STRING" id="1095630.A0A2J6TA19"/>
<dbReference type="InParanoid" id="A0A2J6TA19"/>
<accession>A0A2J6TA19</accession>
<dbReference type="AlphaFoldDB" id="A0A2J6TA19"/>
<evidence type="ECO:0000256" key="1">
    <source>
        <dbReference type="SAM" id="MobiDB-lite"/>
    </source>
</evidence>
<reference evidence="3 4" key="1">
    <citation type="submission" date="2016-04" db="EMBL/GenBank/DDBJ databases">
        <title>A degradative enzymes factory behind the ericoid mycorrhizal symbiosis.</title>
        <authorList>
            <consortium name="DOE Joint Genome Institute"/>
            <person name="Martino E."/>
            <person name="Morin E."/>
            <person name="Grelet G."/>
            <person name="Kuo A."/>
            <person name="Kohler A."/>
            <person name="Daghino S."/>
            <person name="Barry K."/>
            <person name="Choi C."/>
            <person name="Cichocki N."/>
            <person name="Clum A."/>
            <person name="Copeland A."/>
            <person name="Hainaut M."/>
            <person name="Haridas S."/>
            <person name="Labutti K."/>
            <person name="Lindquist E."/>
            <person name="Lipzen A."/>
            <person name="Khouja H.-R."/>
            <person name="Murat C."/>
            <person name="Ohm R."/>
            <person name="Olson A."/>
            <person name="Spatafora J."/>
            <person name="Veneault-Fourrey C."/>
            <person name="Henrissat B."/>
            <person name="Grigoriev I."/>
            <person name="Martin F."/>
            <person name="Perotto S."/>
        </authorList>
    </citation>
    <scope>NUCLEOTIDE SEQUENCE [LARGE SCALE GENOMIC DNA]</scope>
    <source>
        <strain evidence="3 4">E</strain>
    </source>
</reference>
<proteinExistence type="predicted"/>
<organism evidence="3 4">
    <name type="scientific">Hyaloscypha bicolor E</name>
    <dbReference type="NCBI Taxonomy" id="1095630"/>
    <lineage>
        <taxon>Eukaryota</taxon>
        <taxon>Fungi</taxon>
        <taxon>Dikarya</taxon>
        <taxon>Ascomycota</taxon>
        <taxon>Pezizomycotina</taxon>
        <taxon>Leotiomycetes</taxon>
        <taxon>Helotiales</taxon>
        <taxon>Hyaloscyphaceae</taxon>
        <taxon>Hyaloscypha</taxon>
        <taxon>Hyaloscypha bicolor</taxon>
    </lineage>
</organism>
<evidence type="ECO:0000313" key="3">
    <source>
        <dbReference type="EMBL" id="PMD59859.1"/>
    </source>
</evidence>
<keyword evidence="4" id="KW-1185">Reference proteome</keyword>
<dbReference type="InterPro" id="IPR010730">
    <property type="entry name" value="HET"/>
</dbReference>
<feature type="region of interest" description="Disordered" evidence="1">
    <location>
        <begin position="1"/>
        <end position="38"/>
    </location>
</feature>
<sequence length="677" mass="76897">MARRTAKPAQPSSLKKFPESKAGLRKKRRPSARSCWTRAARARKPQSQCTYSYTPLPHSDSIRLLTLHPGDFASPIQISLAEVRSQEEHDYEALSYTWATEDGDRKRSSQIRCDGTRIWVTKNCELALRYLRKENSNRVLWVDAICINQKDNNERGHQVGMMRNVYSKATEVLVWLGESSKETTTPDPVAQSLAAEGQDTTPLLILETVVEQEQNNGNPTSVNGRPSLNRGSIPVSDLFLDYLHRMVTEMKRIESSGQDPQSSSPLYQEIQSQMYELCFSGVLTDLCRGFNDIIQRRWWSRVWVVQEVALARSATLICSNRAAKYDDFFDWQDILCQGRTRKELLTWNLLSGALRHLQAVANAHVEQSKPLAVLRWARELIASDPRDIIFGILGLSDNFKSFLPLPDYNKSTAQVFTDVAKRHLNLTKSLDILQHATSTTPNFDRPSWVPYWSDVPAVLYTSHRSMKASRNSEAIFSISTDDQNLRIRGQKFDKVKVLPLADPKAYTRHFLDEQTIESWRMSCNVGFSLTKYPTGEPVGEVITRTLCWDRISGSTHGQFSLSLKEMENNFREWHSVLTTTSTHEEYVEQLRIKQNLFDLDINSTTPLCTTAKGYLAAVPFTAKVGDCIAVLAGGRVPFVLRPIGDHYRLVGPCYVHGIMNGEAFPENLDELTWFSIH</sequence>
<dbReference type="InterPro" id="IPR052895">
    <property type="entry name" value="HetReg/Transcr_Mod"/>
</dbReference>
<dbReference type="PANTHER" id="PTHR24148">
    <property type="entry name" value="ANKYRIN REPEAT DOMAIN-CONTAINING PROTEIN 39 HOMOLOG-RELATED"/>
    <property type="match status" value="1"/>
</dbReference>